<sequence>MIPRVDIFSLCLTLVKALITVPLLSAGRYGLVVKSRLRLWRVSGSKPDSTKEPPCIRGLVTFSPQETFLLPPAKSPWSTPPPASIYLDGKSVRRKKSLSAVIRHLTSTKRFSPLFISCPLEEKSPGLSRNENRQLLPLEQAAGNNVRFARFVGGELEECFFFFLFSGSFEKFLASFTW</sequence>
<proteinExistence type="predicted"/>
<evidence type="ECO:0000313" key="1">
    <source>
        <dbReference type="EMBL" id="GBM60445.1"/>
    </source>
</evidence>
<evidence type="ECO:0000313" key="2">
    <source>
        <dbReference type="Proteomes" id="UP000499080"/>
    </source>
</evidence>
<dbReference type="Proteomes" id="UP000499080">
    <property type="component" value="Unassembled WGS sequence"/>
</dbReference>
<organism evidence="1 2">
    <name type="scientific">Araneus ventricosus</name>
    <name type="common">Orbweaver spider</name>
    <name type="synonym">Epeira ventricosa</name>
    <dbReference type="NCBI Taxonomy" id="182803"/>
    <lineage>
        <taxon>Eukaryota</taxon>
        <taxon>Metazoa</taxon>
        <taxon>Ecdysozoa</taxon>
        <taxon>Arthropoda</taxon>
        <taxon>Chelicerata</taxon>
        <taxon>Arachnida</taxon>
        <taxon>Araneae</taxon>
        <taxon>Araneomorphae</taxon>
        <taxon>Entelegynae</taxon>
        <taxon>Araneoidea</taxon>
        <taxon>Araneidae</taxon>
        <taxon>Araneus</taxon>
    </lineage>
</organism>
<keyword evidence="2" id="KW-1185">Reference proteome</keyword>
<comment type="caution">
    <text evidence="1">The sequence shown here is derived from an EMBL/GenBank/DDBJ whole genome shotgun (WGS) entry which is preliminary data.</text>
</comment>
<reference evidence="1 2" key="1">
    <citation type="journal article" date="2019" name="Sci. Rep.">
        <title>Orb-weaving spider Araneus ventricosus genome elucidates the spidroin gene catalogue.</title>
        <authorList>
            <person name="Kono N."/>
            <person name="Nakamura H."/>
            <person name="Ohtoshi R."/>
            <person name="Moran D.A.P."/>
            <person name="Shinohara A."/>
            <person name="Yoshida Y."/>
            <person name="Fujiwara M."/>
            <person name="Mori M."/>
            <person name="Tomita M."/>
            <person name="Arakawa K."/>
        </authorList>
    </citation>
    <scope>NUCLEOTIDE SEQUENCE [LARGE SCALE GENOMIC DNA]</scope>
</reference>
<gene>
    <name evidence="1" type="ORF">AVEN_117961_1</name>
</gene>
<dbReference type="EMBL" id="BGPR01001724">
    <property type="protein sequence ID" value="GBM60445.1"/>
    <property type="molecule type" value="Genomic_DNA"/>
</dbReference>
<name>A0A4Y2H612_ARAVE</name>
<protein>
    <submittedName>
        <fullName evidence="1">Uncharacterized protein</fullName>
    </submittedName>
</protein>
<accession>A0A4Y2H612</accession>
<dbReference type="AlphaFoldDB" id="A0A4Y2H612"/>